<comment type="caution">
    <text evidence="2">The sequence shown here is derived from an EMBL/GenBank/DDBJ whole genome shotgun (WGS) entry which is preliminary data.</text>
</comment>
<dbReference type="Proteomes" id="UP000070089">
    <property type="component" value="Unassembled WGS sequence"/>
</dbReference>
<evidence type="ECO:0000313" key="3">
    <source>
        <dbReference type="Proteomes" id="UP000070089"/>
    </source>
</evidence>
<sequence>MLRGPDHVPYGGLKSSHVLKMTFFEPNYLAEALSFRSRLVIGLHINQTSAALCAQNGIDLLHFLRNVPPYRVQAPITADYINCQGRRTSSALNNLQFKFYLVDELASIPLRVSQIVTPAPDQVIVSANDVLVKNALGKITQYFQGSSRGSTSSLSATLHSSTVESISSDTLRDIVSAYAHTGFAQFRCFEHDFLDNPIGYLAVCAMTDSREEKITAIKKITTGLPAILQGAVSGMSDNDVCLALLVIDFHLSDRSSQYIDPGLHNELTRYRVKPLYLNLQLFQQYVMDPSTDVNITKYLQNTHTKRCFEYLFSCESTAADIYNDINWSPTSFDPSSGSTKGLYARPTISDLTIKQSNVLFSFFNTAFAYYLRTILVPFLASKLFNLSESCEETVSMGKKMANILSGHHTSAKQSTRAAPAHAHLSQGKAFYTKFSIEYRIRRLADLLLQCNLLDDACAYYETLLPKQKHKATSPFVAEAYEGASIAILRRYFINYSFDNAHIHLSTDDTSKLLRYYGEALRIINDCLSDPALGHVSLCNASLHSPFRLPGQVFNSPLQNVENGLSPFTPTPAFQTRISVYRLFDYKRYLEVTAALVYTVTGQSFHLVEKTFSYAIPHTISSITAALSYLVSSFLLCEARYVRMGSEAAFKAGALFFNDRLFNLAFLCFTYAFMNLDRPNLLPALKTGWWFATIYESELLYCSTRALRSERLDIQLGAPKDPTLIDTLSNKILQLLKNTTLKQMHSEFFYPKDISSIVKHAPSTFSDPSTPIGSCFASLQRLLITNQVAIPQLMSLFCLPFSTAKEIEERSLRFCIKNVTPPVRNIGETPLQYTVRLFSDLIQSTSGDADSTINAFLKKAFTPARKFIVRDYLVDFLTHIVPRLTALDYKVFLNADAEKLKAIHKEIRIPSVSISGLYHPNVNLASLILLNDQSLPCPFETLQGLVYHKLVKTQMLDQLNNIKAIRAGETAMAIFCLSNEYPLLDYDIKKMELSLYFYDESNRPLPSTTLELKSKNALVIPTKMVFISGSILLCGIPIIMPSDTRSVSKMEIRGLRISFLPIDVRSGGSLSKSSSFSKSKSSLPTLTTSTVPNDGTTVQQTDIILETPVSFPVLSHAADIVISIVFPNSPVLPGQIIRGQLMVKNTGQREVSNLFISSSYQAYCVYDHEACIYLDEIPLESSRRASTLSTGLADVSLETALSFIFSSPFVVLSELEQIAAVPHDQSILKLDLAKPYIKKVLQNCMRELTMPAMLQDRIVVCRKGLRSHESIEIPVLFLIPPGTPPGKILVEYYLGYSINIWPVVSEAAAELHVLSASKLSLQGQPGLALPNNETIKSTAEKQYRVKAILPSAQDELTAVILSKQCVPPSLCKLNLEKNGFVYTGTFLCDQYKNSLRSLQQRSTSFTLTQQNKVGIPPAALTKETLLVQSKEITGISRSSLLTLHNNLTALFKRTELHKYGASLLSLAYNYLKKQSNFSFQDRNDTAYNLNELHSTIMKDLQTVQNAVLDMYMKEFCQTTMTDFSLIYTSGDKVFLNREFAVPASRDPPGLGSISATVQCNSATDGKISFNLIMVNRSLTTINTHVSANVSGPTGLFSMVGLQTIIGEIRSFEVTAIPFMACASAVGECTISVAVDATVSVGSLSKKVPVVDCGLRLSIIVA</sequence>
<feature type="compositionally biased region" description="Low complexity" evidence="1">
    <location>
        <begin position="1068"/>
        <end position="1089"/>
    </location>
</feature>
<protein>
    <submittedName>
        <fullName evidence="2">Uncharacterized protein</fullName>
    </submittedName>
</protein>
<dbReference type="VEuPathDB" id="GiardiaDB:QR46_1250"/>
<reference evidence="2 3" key="1">
    <citation type="journal article" date="2015" name="Mol. Biochem. Parasitol.">
        <title>Identification of polymorphic genes for use in assemblage B genotyping assays through comparative genomics of multiple assemblage B Giardia duodenalis isolates.</title>
        <authorList>
            <person name="Wielinga C."/>
            <person name="Thompson R.C."/>
            <person name="Monis P."/>
            <person name="Ryan U."/>
        </authorList>
    </citation>
    <scope>NUCLEOTIDE SEQUENCE [LARGE SCALE GENOMIC DNA]</scope>
    <source>
        <strain evidence="2 3">BAH15c1</strain>
    </source>
</reference>
<dbReference type="OrthoDB" id="10251323at2759"/>
<gene>
    <name evidence="2" type="ORF">QR46_1250</name>
</gene>
<proteinExistence type="predicted"/>
<evidence type="ECO:0000256" key="1">
    <source>
        <dbReference type="SAM" id="MobiDB-lite"/>
    </source>
</evidence>
<accession>A0A132NXF2</accession>
<name>A0A132NXF2_GIAIN</name>
<dbReference type="EMBL" id="JXTI01000024">
    <property type="protein sequence ID" value="KWX14748.1"/>
    <property type="molecule type" value="Genomic_DNA"/>
</dbReference>
<feature type="region of interest" description="Disordered" evidence="1">
    <location>
        <begin position="1066"/>
        <end position="1091"/>
    </location>
</feature>
<evidence type="ECO:0000313" key="2">
    <source>
        <dbReference type="EMBL" id="KWX14748.1"/>
    </source>
</evidence>
<organism evidence="2 3">
    <name type="scientific">Giardia duodenalis assemblage B</name>
    <dbReference type="NCBI Taxonomy" id="1394984"/>
    <lineage>
        <taxon>Eukaryota</taxon>
        <taxon>Metamonada</taxon>
        <taxon>Diplomonadida</taxon>
        <taxon>Hexamitidae</taxon>
        <taxon>Giardiinae</taxon>
        <taxon>Giardia</taxon>
    </lineage>
</organism>